<dbReference type="GO" id="GO:0005829">
    <property type="term" value="C:cytosol"/>
    <property type="evidence" value="ECO:0007669"/>
    <property type="project" value="TreeGrafter"/>
</dbReference>
<dbReference type="PANTHER" id="PTHR21091:SF169">
    <property type="entry name" value="UROPORPHYRINOGEN DECARBOXYLASE"/>
    <property type="match status" value="1"/>
</dbReference>
<reference evidence="12 13" key="1">
    <citation type="submission" date="2020-04" db="EMBL/GenBank/DDBJ databases">
        <authorList>
            <person name="Zhang R."/>
            <person name="Schippers A."/>
        </authorList>
    </citation>
    <scope>NUCLEOTIDE SEQUENCE [LARGE SCALE GENOMIC DNA]</scope>
    <source>
        <strain evidence="12 13">DSM 109850</strain>
    </source>
</reference>
<dbReference type="UniPathway" id="UPA00251">
    <property type="reaction ID" value="UER00321"/>
</dbReference>
<keyword evidence="13" id="KW-1185">Reference proteome</keyword>
<evidence type="ECO:0000259" key="11">
    <source>
        <dbReference type="PROSITE" id="PS00907"/>
    </source>
</evidence>
<dbReference type="Gene3D" id="3.20.20.210">
    <property type="match status" value="1"/>
</dbReference>
<protein>
    <recommendedName>
        <fullName evidence="3 7">Uroporphyrinogen decarboxylase</fullName>
        <shortName evidence="7">UPD</shortName>
        <shortName evidence="7">URO-D</shortName>
        <ecNumber evidence="3 7">4.1.1.37</ecNumber>
    </recommendedName>
</protein>
<dbReference type="PROSITE" id="PS00907">
    <property type="entry name" value="UROD_2"/>
    <property type="match status" value="1"/>
</dbReference>
<evidence type="ECO:0000259" key="10">
    <source>
        <dbReference type="PROSITE" id="PS00906"/>
    </source>
</evidence>
<comment type="caution">
    <text evidence="12">The sequence shown here is derived from an EMBL/GenBank/DDBJ whole genome shotgun (WGS) entry which is preliminary data.</text>
</comment>
<dbReference type="InterPro" id="IPR038071">
    <property type="entry name" value="UROD/MetE-like_sf"/>
</dbReference>
<keyword evidence="4 7" id="KW-0210">Decarboxylase</keyword>
<evidence type="ECO:0000256" key="1">
    <source>
        <dbReference type="ARBA" id="ARBA00004804"/>
    </source>
</evidence>
<feature type="site" description="Transition state stabilizer" evidence="7">
    <location>
        <position position="75"/>
    </location>
</feature>
<accession>A0A7Y0L4K9</accession>
<comment type="catalytic activity">
    <reaction evidence="7 8">
        <text>uroporphyrinogen III + 4 H(+) = coproporphyrinogen III + 4 CO2</text>
        <dbReference type="Rhea" id="RHEA:19865"/>
        <dbReference type="ChEBI" id="CHEBI:15378"/>
        <dbReference type="ChEBI" id="CHEBI:16526"/>
        <dbReference type="ChEBI" id="CHEBI:57308"/>
        <dbReference type="ChEBI" id="CHEBI:57309"/>
        <dbReference type="EC" id="4.1.1.37"/>
    </reaction>
</comment>
<comment type="subcellular location">
    <subcellularLocation>
        <location evidence="7">Cytoplasm</location>
    </subcellularLocation>
</comment>
<evidence type="ECO:0000256" key="2">
    <source>
        <dbReference type="ARBA" id="ARBA00009935"/>
    </source>
</evidence>
<dbReference type="InterPro" id="IPR006361">
    <property type="entry name" value="Uroporphyrinogen_deCO2ase_HemE"/>
</dbReference>
<comment type="similarity">
    <text evidence="2 7 9">Belongs to the uroporphyrinogen decarboxylase family.</text>
</comment>
<organism evidence="12 13">
    <name type="scientific">Sulfobacillus harzensis</name>
    <dbReference type="NCBI Taxonomy" id="2729629"/>
    <lineage>
        <taxon>Bacteria</taxon>
        <taxon>Bacillati</taxon>
        <taxon>Bacillota</taxon>
        <taxon>Clostridia</taxon>
        <taxon>Eubacteriales</taxon>
        <taxon>Clostridiales Family XVII. Incertae Sedis</taxon>
        <taxon>Sulfobacillus</taxon>
    </lineage>
</organism>
<comment type="caution">
    <text evidence="7">Lacks conserved residue(s) required for the propagation of feature annotation.</text>
</comment>
<feature type="binding site" evidence="7">
    <location>
        <position position="205"/>
    </location>
    <ligand>
        <name>substrate</name>
    </ligand>
</feature>
<evidence type="ECO:0000313" key="12">
    <source>
        <dbReference type="EMBL" id="NMP23110.1"/>
    </source>
</evidence>
<dbReference type="Pfam" id="PF01208">
    <property type="entry name" value="URO-D"/>
    <property type="match status" value="1"/>
</dbReference>
<dbReference type="CDD" id="cd00717">
    <property type="entry name" value="URO-D"/>
    <property type="match status" value="1"/>
</dbReference>
<feature type="binding site" evidence="7">
    <location>
        <position position="150"/>
    </location>
    <ligand>
        <name>substrate</name>
    </ligand>
</feature>
<feature type="binding site" evidence="7">
    <location>
        <position position="75"/>
    </location>
    <ligand>
        <name>substrate</name>
    </ligand>
</feature>
<dbReference type="EMBL" id="JABBVZ010000040">
    <property type="protein sequence ID" value="NMP23110.1"/>
    <property type="molecule type" value="Genomic_DNA"/>
</dbReference>
<feature type="domain" description="Uroporphyrinogen decarboxylase (URO-D)" evidence="11">
    <location>
        <begin position="138"/>
        <end position="154"/>
    </location>
</feature>
<evidence type="ECO:0000256" key="4">
    <source>
        <dbReference type="ARBA" id="ARBA00022793"/>
    </source>
</evidence>
<evidence type="ECO:0000313" key="13">
    <source>
        <dbReference type="Proteomes" id="UP000533476"/>
    </source>
</evidence>
<dbReference type="NCBIfam" id="TIGR01464">
    <property type="entry name" value="hemE"/>
    <property type="match status" value="1"/>
</dbReference>
<dbReference type="SUPFAM" id="SSF51726">
    <property type="entry name" value="UROD/MetE-like"/>
    <property type="match status" value="1"/>
</dbReference>
<dbReference type="InterPro" id="IPR000257">
    <property type="entry name" value="Uroporphyrinogen_deCOase"/>
</dbReference>
<feature type="domain" description="Uroporphyrinogen decarboxylase (URO-D)" evidence="10">
    <location>
        <begin position="21"/>
        <end position="30"/>
    </location>
</feature>
<dbReference type="Proteomes" id="UP000533476">
    <property type="component" value="Unassembled WGS sequence"/>
</dbReference>
<gene>
    <name evidence="7 12" type="primary">hemE</name>
    <name evidence="12" type="ORF">HIJ39_12245</name>
</gene>
<feature type="binding site" evidence="7">
    <location>
        <begin position="26"/>
        <end position="30"/>
    </location>
    <ligand>
        <name>substrate</name>
    </ligand>
</feature>
<keyword evidence="7" id="KW-0963">Cytoplasm</keyword>
<evidence type="ECO:0000256" key="7">
    <source>
        <dbReference type="HAMAP-Rule" id="MF_00218"/>
    </source>
</evidence>
<dbReference type="GO" id="GO:0004853">
    <property type="term" value="F:uroporphyrinogen decarboxylase activity"/>
    <property type="evidence" value="ECO:0007669"/>
    <property type="project" value="UniProtKB-UniRule"/>
</dbReference>
<dbReference type="HAMAP" id="MF_00218">
    <property type="entry name" value="URO_D"/>
    <property type="match status" value="1"/>
</dbReference>
<evidence type="ECO:0000256" key="8">
    <source>
        <dbReference type="RuleBase" id="RU000554"/>
    </source>
</evidence>
<dbReference type="AlphaFoldDB" id="A0A7Y0L4K9"/>
<dbReference type="PANTHER" id="PTHR21091">
    <property type="entry name" value="METHYLTETRAHYDROFOLATE:HOMOCYSTEINE METHYLTRANSFERASE RELATED"/>
    <property type="match status" value="1"/>
</dbReference>
<evidence type="ECO:0000256" key="6">
    <source>
        <dbReference type="ARBA" id="ARBA00023244"/>
    </source>
</evidence>
<proteinExistence type="inferred from homology"/>
<evidence type="ECO:0000256" key="9">
    <source>
        <dbReference type="RuleBase" id="RU004169"/>
    </source>
</evidence>
<comment type="function">
    <text evidence="7">Catalyzes the decarboxylation of four acetate groups of uroporphyrinogen-III to yield coproporphyrinogen-III.</text>
</comment>
<dbReference type="GO" id="GO:0006782">
    <property type="term" value="P:protoporphyrinogen IX biosynthetic process"/>
    <property type="evidence" value="ECO:0007669"/>
    <property type="project" value="UniProtKB-UniRule"/>
</dbReference>
<keyword evidence="5 7" id="KW-0456">Lyase</keyword>
<dbReference type="EC" id="4.1.1.37" evidence="3 7"/>
<comment type="subunit">
    <text evidence="7">Homodimer.</text>
</comment>
<sequence>MPDDTSRFIRACRGEPHDTIPVWFMRQAGRYQPSYRALRQRYSMLQLARTPELIRDITVRPVEDLGVDAAILFSDIMIPLASLGIDFDIQENVGPVVAQPVETRADVDALKPFDATDVDFVLEGVERTVSALNGVPLIGFSGAPFTLASYIVEGAPSRTYRRTKHMMWQEPDTFAMLMERLADMVIAYLKAQAAAGASALQIFDSWVGALSVADYRDSVLPHMVHIFSSLIELNLPLIYFGVGNQHLLEAMASTGASVLGIDWRTPLSQARTMLGPSITLQGNLDPERVTAGMDTAEQGAIDICRAMRGDPRFIFNLGHGVPKETDPAVLKHIVDRVHAMGGDGA</sequence>
<dbReference type="RefSeq" id="WP_169100079.1">
    <property type="nucleotide sequence ID" value="NZ_JABBVZ010000040.1"/>
</dbReference>
<keyword evidence="6 7" id="KW-0627">Porphyrin biosynthesis</keyword>
<feature type="binding site" evidence="7">
    <location>
        <position position="319"/>
    </location>
    <ligand>
        <name>substrate</name>
    </ligand>
</feature>
<comment type="pathway">
    <text evidence="1 7 8">Porphyrin-containing compound metabolism; protoporphyrin-IX biosynthesis; coproporphyrinogen-III from 5-aminolevulinate: step 4/4.</text>
</comment>
<dbReference type="PROSITE" id="PS00906">
    <property type="entry name" value="UROD_1"/>
    <property type="match status" value="1"/>
</dbReference>
<evidence type="ECO:0000256" key="5">
    <source>
        <dbReference type="ARBA" id="ARBA00023239"/>
    </source>
</evidence>
<name>A0A7Y0L4K9_9FIRM</name>
<evidence type="ECO:0000256" key="3">
    <source>
        <dbReference type="ARBA" id="ARBA00012288"/>
    </source>
</evidence>